<keyword evidence="17" id="KW-1185">Reference proteome</keyword>
<dbReference type="Pfam" id="PF13632">
    <property type="entry name" value="Glyco_trans_2_3"/>
    <property type="match status" value="1"/>
</dbReference>
<dbReference type="InterPro" id="IPR017853">
    <property type="entry name" value="GH"/>
</dbReference>
<keyword evidence="6 14" id="KW-0812">Transmembrane</keyword>
<gene>
    <name evidence="16" type="ORF">ALO75_05139</name>
</gene>
<dbReference type="AlphaFoldDB" id="A0A0P9NJD6"/>
<keyword evidence="8 14" id="KW-1133">Transmembrane helix</keyword>
<name>A0A0P9NJD6_9PSED</name>
<feature type="transmembrane region" description="Helical" evidence="14">
    <location>
        <begin position="368"/>
        <end position="388"/>
    </location>
</feature>
<organism evidence="16 17">
    <name type="scientific">Pseudomonas syringae pv. coryli</name>
    <dbReference type="NCBI Taxonomy" id="317659"/>
    <lineage>
        <taxon>Bacteria</taxon>
        <taxon>Pseudomonadati</taxon>
        <taxon>Pseudomonadota</taxon>
        <taxon>Gammaproteobacteria</taxon>
        <taxon>Pseudomonadales</taxon>
        <taxon>Pseudomonadaceae</taxon>
        <taxon>Pseudomonas</taxon>
    </lineage>
</organism>
<evidence type="ECO:0000256" key="8">
    <source>
        <dbReference type="ARBA" id="ARBA00022989"/>
    </source>
</evidence>
<comment type="caution">
    <text evidence="16">The sequence shown here is derived from an EMBL/GenBank/DDBJ whole genome shotgun (WGS) entry which is preliminary data.</text>
</comment>
<dbReference type="PANTHER" id="PTHR43867:SF4">
    <property type="entry name" value="BETA-(1-3)-GLUCOSYL TRANSFERASE"/>
    <property type="match status" value="1"/>
</dbReference>
<comment type="subcellular location">
    <subcellularLocation>
        <location evidence="1">Membrane</location>
        <topology evidence="1">Multi-pass membrane protein</topology>
    </subcellularLocation>
</comment>
<evidence type="ECO:0000256" key="11">
    <source>
        <dbReference type="ARBA" id="ARBA00066964"/>
    </source>
</evidence>
<dbReference type="EMBL" id="LJQC01000601">
    <property type="protein sequence ID" value="KPW97584.1"/>
    <property type="molecule type" value="Genomic_DNA"/>
</dbReference>
<evidence type="ECO:0000256" key="12">
    <source>
        <dbReference type="ARBA" id="ARBA00068721"/>
    </source>
</evidence>
<comment type="pathway">
    <text evidence="2">Glycan metabolism.</text>
</comment>
<evidence type="ECO:0000256" key="10">
    <source>
        <dbReference type="ARBA" id="ARBA00053004"/>
    </source>
</evidence>
<feature type="transmembrane region" description="Helical" evidence="14">
    <location>
        <begin position="708"/>
        <end position="729"/>
    </location>
</feature>
<evidence type="ECO:0000259" key="15">
    <source>
        <dbReference type="Pfam" id="PF13632"/>
    </source>
</evidence>
<keyword evidence="7" id="KW-0460">Magnesium</keyword>
<dbReference type="PANTHER" id="PTHR43867">
    <property type="entry name" value="CELLULOSE SYNTHASE CATALYTIC SUBUNIT A [UDP-FORMING]"/>
    <property type="match status" value="1"/>
</dbReference>
<dbReference type="GO" id="GO:0016758">
    <property type="term" value="F:hexosyltransferase activity"/>
    <property type="evidence" value="ECO:0007669"/>
    <property type="project" value="TreeGrafter"/>
</dbReference>
<accession>A0A0P9NJD6</accession>
<dbReference type="PATRIC" id="fig|317659.3.peg.5396"/>
<keyword evidence="9 14" id="KW-0472">Membrane</keyword>
<feature type="transmembrane region" description="Helical" evidence="14">
    <location>
        <begin position="394"/>
        <end position="414"/>
    </location>
</feature>
<evidence type="ECO:0000313" key="16">
    <source>
        <dbReference type="EMBL" id="KPW97584.1"/>
    </source>
</evidence>
<feature type="domain" description="Glycosyltransferase 2-like" evidence="15">
    <location>
        <begin position="534"/>
        <end position="723"/>
    </location>
</feature>
<proteinExistence type="predicted"/>
<keyword evidence="5 16" id="KW-0808">Transferase</keyword>
<dbReference type="SUPFAM" id="SSF53448">
    <property type="entry name" value="Nucleotide-diphospho-sugar transferases"/>
    <property type="match status" value="1"/>
</dbReference>
<keyword evidence="3" id="KW-1003">Cell membrane</keyword>
<dbReference type="SUPFAM" id="SSF51445">
    <property type="entry name" value="(Trans)glycosidases"/>
    <property type="match status" value="1"/>
</dbReference>
<evidence type="ECO:0000256" key="6">
    <source>
        <dbReference type="ARBA" id="ARBA00022692"/>
    </source>
</evidence>
<keyword evidence="3" id="KW-0997">Cell inner membrane</keyword>
<dbReference type="GO" id="GO:0005886">
    <property type="term" value="C:plasma membrane"/>
    <property type="evidence" value="ECO:0007669"/>
    <property type="project" value="TreeGrafter"/>
</dbReference>
<sequence>MNAHCLNAIPFLETPEEKSLSIANGSERGRLRLTNAKGTRGTGATSMEHIADMDDNLSKRNIWPAHSLTTMASEVPDWPENIPGVSYSPFRPGQSPYTHLYPTREQITEDLLLIRPFTRHIRTYSVEGTLACIPEIAEALGMSVTLGVWITWDEKHNDRDLLTGVDLANRFSSVQRLLIGHEALLRNDVTVDQLIAYMSTARRYVDVPVSTSEGWKQWHETPELAEHADFIAAHILPFKEAVPVTEASARVLARADELKLMFPDKPLIISEVGWPGKGNFRRRITTYRAEQSIYLRHQLALLEQHGHDYFVMEAFDQPWKTSEGLPGPHWGLFDAQRKMKLQLKGPVKTRASWQSEIPRVIAGLRPDAWRTTAVMCAVAYAVLVWVGMSYAQPLSAWIALPIALAWATGIMIVVGTQGYEFLESFWGAENPRSFPPTRAYPGPWPKVSIHVPCYNEPPDMVKLTLDALQKLDYPDFEVLVIDNNTQDPNVWKPVQAYCRQLGAHFRFFHVNPLSGFKAGALNYLLEYTAEDAGIVAAIDADYCVHRHWLKHMVSHFADPDIAVIQVPQDYRDGDESLFKRYCEAEYRVFFNIGMVIRNDHDAIIQHGTMTLIRKSVLQRLRWAEWCICEDAELGLRILEHGFSTGYAAISYGKGLMPDTFMDFKKQRYRWTYGAMQIFKRHAASLLAGTGTALTPVQRYYFIAGWVPWMAGGVNYFLALAVLLWSMAMIVEPDLLEPVPWLFSASLLLMFVLGIFKAFTLYQRLANTDIKDALAAMLASTALYSVIGKAVLSALFTSGLPFFRTPKQTARTRFGQAVREATEDVCMIVLWWAAIILLCIRKETIDPDLGFWIAMLFAQSVPYLAAITMTILSARATRPAPSTA</sequence>
<dbReference type="EC" id="2.4.1.336" evidence="11"/>
<evidence type="ECO:0000256" key="3">
    <source>
        <dbReference type="ARBA" id="ARBA00022519"/>
    </source>
</evidence>
<feature type="transmembrane region" description="Helical" evidence="14">
    <location>
        <begin position="781"/>
        <end position="802"/>
    </location>
</feature>
<evidence type="ECO:0000256" key="13">
    <source>
        <dbReference type="ARBA" id="ARBA00078564"/>
    </source>
</evidence>
<evidence type="ECO:0000256" key="4">
    <source>
        <dbReference type="ARBA" id="ARBA00022676"/>
    </source>
</evidence>
<dbReference type="Gene3D" id="3.90.550.10">
    <property type="entry name" value="Spore Coat Polysaccharide Biosynthesis Protein SpsA, Chain A"/>
    <property type="match status" value="1"/>
</dbReference>
<dbReference type="InterPro" id="IPR029044">
    <property type="entry name" value="Nucleotide-diphossugar_trans"/>
</dbReference>
<dbReference type="InterPro" id="IPR001173">
    <property type="entry name" value="Glyco_trans_2-like"/>
</dbReference>
<evidence type="ECO:0000256" key="14">
    <source>
        <dbReference type="SAM" id="Phobius"/>
    </source>
</evidence>
<dbReference type="Proteomes" id="UP000051335">
    <property type="component" value="Unassembled WGS sequence"/>
</dbReference>
<protein>
    <recommendedName>
        <fullName evidence="12">Beta-monoglucosyldiacylglycerol synthase</fullName>
        <ecNumber evidence="11">2.4.1.336</ecNumber>
    </recommendedName>
    <alternativeName>
        <fullName evidence="13">UDP-glucose:1,2-diacylglycerol 3-beta-D-glucosyltransferase</fullName>
    </alternativeName>
</protein>
<dbReference type="FunFam" id="3.90.550.10:FF:000164">
    <property type="entry name" value="Beta-(1-3)-glucosyl transferase"/>
    <property type="match status" value="1"/>
</dbReference>
<feature type="transmembrane region" description="Helical" evidence="14">
    <location>
        <begin position="741"/>
        <end position="761"/>
    </location>
</feature>
<evidence type="ECO:0000256" key="2">
    <source>
        <dbReference type="ARBA" id="ARBA00004881"/>
    </source>
</evidence>
<evidence type="ECO:0000256" key="7">
    <source>
        <dbReference type="ARBA" id="ARBA00022842"/>
    </source>
</evidence>
<reference evidence="16 17" key="1">
    <citation type="submission" date="2015-09" db="EMBL/GenBank/DDBJ databases">
        <title>Genome announcement of multiple Pseudomonas syringae strains.</title>
        <authorList>
            <person name="Thakur S."/>
            <person name="Wang P.W."/>
            <person name="Gong Y."/>
            <person name="Weir B.S."/>
            <person name="Guttman D.S."/>
        </authorList>
    </citation>
    <scope>NUCLEOTIDE SEQUENCE [LARGE SCALE GENOMIC DNA]</scope>
    <source>
        <strain evidence="16 17">ICMP17001</strain>
    </source>
</reference>
<evidence type="ECO:0000256" key="5">
    <source>
        <dbReference type="ARBA" id="ARBA00022679"/>
    </source>
</evidence>
<evidence type="ECO:0000256" key="1">
    <source>
        <dbReference type="ARBA" id="ARBA00004141"/>
    </source>
</evidence>
<dbReference type="InterPro" id="IPR050321">
    <property type="entry name" value="Glycosyltr_2/OpgH_subfam"/>
</dbReference>
<feature type="transmembrane region" description="Helical" evidence="14">
    <location>
        <begin position="848"/>
        <end position="871"/>
    </location>
</feature>
<dbReference type="Gene3D" id="3.20.20.80">
    <property type="entry name" value="Glycosidases"/>
    <property type="match status" value="1"/>
</dbReference>
<keyword evidence="4" id="KW-0328">Glycosyltransferase</keyword>
<comment type="catalytic activity">
    <reaction evidence="10">
        <text>a 1,2-diacyl-sn-glycerol + UDP-alpha-D-glucose = a 1,2-diacyl-3-O-(beta-D-glucopyranosyl)-sn-glycerol + UDP + H(+)</text>
        <dbReference type="Rhea" id="RHEA:17285"/>
        <dbReference type="ChEBI" id="CHEBI:15378"/>
        <dbReference type="ChEBI" id="CHEBI:17815"/>
        <dbReference type="ChEBI" id="CHEBI:58223"/>
        <dbReference type="ChEBI" id="CHEBI:58885"/>
        <dbReference type="ChEBI" id="CHEBI:75799"/>
        <dbReference type="EC" id="2.4.1.336"/>
    </reaction>
</comment>
<evidence type="ECO:0000256" key="9">
    <source>
        <dbReference type="ARBA" id="ARBA00023136"/>
    </source>
</evidence>
<evidence type="ECO:0000313" key="17">
    <source>
        <dbReference type="Proteomes" id="UP000051335"/>
    </source>
</evidence>
<feature type="transmembrane region" description="Helical" evidence="14">
    <location>
        <begin position="823"/>
        <end position="842"/>
    </location>
</feature>